<evidence type="ECO:0000259" key="2">
    <source>
        <dbReference type="Pfam" id="PF07693"/>
    </source>
</evidence>
<feature type="domain" description="KAP NTPase" evidence="2">
    <location>
        <begin position="15"/>
        <end position="298"/>
    </location>
</feature>
<dbReference type="InterPro" id="IPR011646">
    <property type="entry name" value="KAP_P-loop"/>
</dbReference>
<sequence length="625" mass="73081">MDCLKELEYYCRGIKPAGAILLTGEWGCGKTYFIEHELKDALRYTHILLRISLFGIATTEELHATVKKKWIEAFIQEKGVSEKSLEIGEKAANALKDVSTKVGNLLSDTVKNFGSILSVDIMNCISIRNKIADKVVILIFDDLERTGLSESERFGCINEYCENQNFPTIVIANEEKVKENDTDSFYKEMKEKLIQRTIHFEGNYKRVVANIIKGNNWRCKNYSEFLSMNEATIASIFSGTAPTGGSLNITDSSWQKLNRNREEQREDEKRRISLQQRRPHNIRSLKCGLQDFERIYELLVEKDMPDKERWLYSYLTYTFAYRAGLIMEKTEYGDLFSTDNMAILYPGYYNSRYMINGMIQWIRSGKWSDQDMNMELDDVIERDSASKPQDQVRTNRIIDLEDDIVMQGFPDVIQYAYAGKLSLDEYILLIENICMARKYEIKIPEVDWNQVQSAVKNKISGLIETGDRQPHIRRRICEEQRAYFMPEEWEIYQSIQRIFEENQFIFSRNQRQYIKLMKENSAQAFAYAENHRFGVFDSMMAEATAEAFKRETNADKVYFPGYFEGIWKSYQSMPDIKLEETLEGLCDLKKRLENIYDEYKKAEKQIAAMHTNSFLEIIEKLIQGE</sequence>
<dbReference type="Gene3D" id="3.40.50.300">
    <property type="entry name" value="P-loop containing nucleotide triphosphate hydrolases"/>
    <property type="match status" value="1"/>
</dbReference>
<name>A0A8I0DSY0_9FIRM</name>
<keyword evidence="4" id="KW-1185">Reference proteome</keyword>
<comment type="caution">
    <text evidence="3">The sequence shown here is derived from an EMBL/GenBank/DDBJ whole genome shotgun (WGS) entry which is preliminary data.</text>
</comment>
<dbReference type="SUPFAM" id="SSF52540">
    <property type="entry name" value="P-loop containing nucleoside triphosphate hydrolases"/>
    <property type="match status" value="1"/>
</dbReference>
<dbReference type="AlphaFoldDB" id="A0A8I0DSY0"/>
<proteinExistence type="predicted"/>
<dbReference type="InterPro" id="IPR027417">
    <property type="entry name" value="P-loop_NTPase"/>
</dbReference>
<keyword evidence="1" id="KW-0175">Coiled coil</keyword>
<evidence type="ECO:0000313" key="4">
    <source>
        <dbReference type="Proteomes" id="UP000615234"/>
    </source>
</evidence>
<protein>
    <recommendedName>
        <fullName evidence="2">KAP NTPase domain-containing protein</fullName>
    </recommendedName>
</protein>
<evidence type="ECO:0000256" key="1">
    <source>
        <dbReference type="SAM" id="Coils"/>
    </source>
</evidence>
<dbReference type="EMBL" id="JACOOX010000006">
    <property type="protein sequence ID" value="MBC5663548.1"/>
    <property type="molecule type" value="Genomic_DNA"/>
</dbReference>
<reference evidence="3 4" key="1">
    <citation type="submission" date="2020-08" db="EMBL/GenBank/DDBJ databases">
        <title>Genome public.</title>
        <authorList>
            <person name="Liu C."/>
            <person name="Sun Q."/>
        </authorList>
    </citation>
    <scope>NUCLEOTIDE SEQUENCE [LARGE SCALE GENOMIC DNA]</scope>
    <source>
        <strain evidence="3 4">NSJ-10</strain>
    </source>
</reference>
<dbReference type="RefSeq" id="WP_186847897.1">
    <property type="nucleotide sequence ID" value="NZ_JACOOX010000006.1"/>
</dbReference>
<organism evidence="3 4">
    <name type="scientific">Coprococcus hominis</name>
    <name type="common">ex Liu et al. 2022</name>
    <dbReference type="NCBI Taxonomy" id="2763039"/>
    <lineage>
        <taxon>Bacteria</taxon>
        <taxon>Bacillati</taxon>
        <taxon>Bacillota</taxon>
        <taxon>Clostridia</taxon>
        <taxon>Lachnospirales</taxon>
        <taxon>Lachnospiraceae</taxon>
        <taxon>Coprococcus</taxon>
    </lineage>
</organism>
<evidence type="ECO:0000313" key="3">
    <source>
        <dbReference type="EMBL" id="MBC5663548.1"/>
    </source>
</evidence>
<accession>A0A8I0DSY0</accession>
<dbReference type="Pfam" id="PF07693">
    <property type="entry name" value="KAP_NTPase"/>
    <property type="match status" value="1"/>
</dbReference>
<feature type="coiled-coil region" evidence="1">
    <location>
        <begin position="582"/>
        <end position="612"/>
    </location>
</feature>
<gene>
    <name evidence="3" type="ORF">H8S09_11820</name>
</gene>
<dbReference type="Proteomes" id="UP000615234">
    <property type="component" value="Unassembled WGS sequence"/>
</dbReference>